<dbReference type="InterPro" id="IPR009100">
    <property type="entry name" value="AcylCoA_DH/oxidase_NM_dom_sf"/>
</dbReference>
<dbReference type="Pfam" id="PF08028">
    <property type="entry name" value="Acyl-CoA_dh_2"/>
    <property type="match status" value="1"/>
</dbReference>
<sequence>MPHLSDTTTDDERAGRTEFHAAARHCADLARALAPATEERRSLPGELADALTAGGLFRAGVPESLGGPEIPPPGILRAAETVARADASAGWCVAIAASTSLLSAYLPAEGAAEVFGDPRSVAAGVWAPTARALPVDGGVRVTGRWAYCSGVTHADWLIAGCVLAGPDAAEGAAPVLRVVAMPTAELEILDTWRTSGLRGTGSHDVVADDVFVPAHRLASLVDGPPADATAPYRFPLLGFFALSVAAAALGNARGAVDDLLTLASARRPSGSERTLAERTATQAAVARAEAALRAARLLYDDAVARAWRAARDAAPVTTDLRVDLRLAATHAARTAAEVTAAMYELGGGAAIHEDSPLQRRFRDAHTVTAHIQVNAATYEVTGRHLLGLPIDTARL</sequence>
<dbReference type="InterPro" id="IPR013786">
    <property type="entry name" value="AcylCoA_DH/ox_N"/>
</dbReference>
<evidence type="ECO:0000256" key="2">
    <source>
        <dbReference type="ARBA" id="ARBA00049661"/>
    </source>
</evidence>
<dbReference type="Pfam" id="PF02771">
    <property type="entry name" value="Acyl-CoA_dh_N"/>
    <property type="match status" value="1"/>
</dbReference>
<dbReference type="InterPro" id="IPR046373">
    <property type="entry name" value="Acyl-CoA_Oxase/DH_mid-dom_sf"/>
</dbReference>
<feature type="domain" description="Acyl-CoA dehydrogenase/oxidase N-terminal" evidence="3">
    <location>
        <begin position="27"/>
        <end position="106"/>
    </location>
</feature>
<gene>
    <name evidence="5" type="ORF">ACFPC0_24535</name>
</gene>
<name>A0ABV8TJS6_9ACTN</name>
<evidence type="ECO:0000259" key="3">
    <source>
        <dbReference type="Pfam" id="PF02771"/>
    </source>
</evidence>
<dbReference type="PANTHER" id="PTHR48083">
    <property type="entry name" value="MEDIUM-CHAIN SPECIFIC ACYL-COA DEHYDROGENASE, MITOCHONDRIAL-RELATED"/>
    <property type="match status" value="1"/>
</dbReference>
<dbReference type="SUPFAM" id="SSF47203">
    <property type="entry name" value="Acyl-CoA dehydrogenase C-terminal domain-like"/>
    <property type="match status" value="1"/>
</dbReference>
<proteinExistence type="inferred from homology"/>
<keyword evidence="6" id="KW-1185">Reference proteome</keyword>
<dbReference type="Proteomes" id="UP001595824">
    <property type="component" value="Unassembled WGS sequence"/>
</dbReference>
<evidence type="ECO:0000259" key="4">
    <source>
        <dbReference type="Pfam" id="PF08028"/>
    </source>
</evidence>
<evidence type="ECO:0000256" key="1">
    <source>
        <dbReference type="ARBA" id="ARBA00023002"/>
    </source>
</evidence>
<dbReference type="InterPro" id="IPR050741">
    <property type="entry name" value="Acyl-CoA_dehydrogenase"/>
</dbReference>
<comment type="similarity">
    <text evidence="2">Belongs to the HpaH/HsaA monooxygenase family.</text>
</comment>
<dbReference type="RefSeq" id="WP_381741980.1">
    <property type="nucleotide sequence ID" value="NZ_JBHSDP010000024.1"/>
</dbReference>
<organism evidence="5 6">
    <name type="scientific">Streptomyces andamanensis</name>
    <dbReference type="NCBI Taxonomy" id="1565035"/>
    <lineage>
        <taxon>Bacteria</taxon>
        <taxon>Bacillati</taxon>
        <taxon>Actinomycetota</taxon>
        <taxon>Actinomycetes</taxon>
        <taxon>Kitasatosporales</taxon>
        <taxon>Streptomycetaceae</taxon>
        <taxon>Streptomyces</taxon>
    </lineage>
</organism>
<protein>
    <submittedName>
        <fullName evidence="5">Acyl-CoA dehydrogenase family protein</fullName>
    </submittedName>
</protein>
<reference evidence="6" key="1">
    <citation type="journal article" date="2019" name="Int. J. Syst. Evol. Microbiol.">
        <title>The Global Catalogue of Microorganisms (GCM) 10K type strain sequencing project: providing services to taxonomists for standard genome sequencing and annotation.</title>
        <authorList>
            <consortium name="The Broad Institute Genomics Platform"/>
            <consortium name="The Broad Institute Genome Sequencing Center for Infectious Disease"/>
            <person name="Wu L."/>
            <person name="Ma J."/>
        </authorList>
    </citation>
    <scope>NUCLEOTIDE SEQUENCE [LARGE SCALE GENOMIC DNA]</scope>
    <source>
        <strain evidence="6">PCU 347</strain>
    </source>
</reference>
<evidence type="ECO:0000313" key="6">
    <source>
        <dbReference type="Proteomes" id="UP001595824"/>
    </source>
</evidence>
<evidence type="ECO:0000313" key="5">
    <source>
        <dbReference type="EMBL" id="MFC4330897.1"/>
    </source>
</evidence>
<accession>A0ABV8TJS6</accession>
<dbReference type="InterPro" id="IPR037069">
    <property type="entry name" value="AcylCoA_DH/ox_N_sf"/>
</dbReference>
<feature type="domain" description="Acyl-CoA dehydrogenase C-terminal" evidence="4">
    <location>
        <begin position="243"/>
        <end position="374"/>
    </location>
</feature>
<dbReference type="EMBL" id="JBHSDP010000024">
    <property type="protein sequence ID" value="MFC4330897.1"/>
    <property type="molecule type" value="Genomic_DNA"/>
</dbReference>
<dbReference type="InterPro" id="IPR013107">
    <property type="entry name" value="Acyl-CoA_DH_C"/>
</dbReference>
<dbReference type="Gene3D" id="1.20.140.10">
    <property type="entry name" value="Butyryl-CoA Dehydrogenase, subunit A, domain 3"/>
    <property type="match status" value="1"/>
</dbReference>
<dbReference type="SUPFAM" id="SSF56645">
    <property type="entry name" value="Acyl-CoA dehydrogenase NM domain-like"/>
    <property type="match status" value="1"/>
</dbReference>
<dbReference type="Gene3D" id="1.10.540.10">
    <property type="entry name" value="Acyl-CoA dehydrogenase/oxidase, N-terminal domain"/>
    <property type="match status" value="1"/>
</dbReference>
<comment type="caution">
    <text evidence="5">The sequence shown here is derived from an EMBL/GenBank/DDBJ whole genome shotgun (WGS) entry which is preliminary data.</text>
</comment>
<dbReference type="InterPro" id="IPR036250">
    <property type="entry name" value="AcylCo_DH-like_C"/>
</dbReference>
<dbReference type="PANTHER" id="PTHR48083:SF5">
    <property type="entry name" value="NRGC PROTEIN"/>
    <property type="match status" value="1"/>
</dbReference>
<keyword evidence="1" id="KW-0560">Oxidoreductase</keyword>
<dbReference type="PIRSF" id="PIRSF016578">
    <property type="entry name" value="HsaA"/>
    <property type="match status" value="1"/>
</dbReference>
<dbReference type="Gene3D" id="2.40.110.10">
    <property type="entry name" value="Butyryl-CoA Dehydrogenase, subunit A, domain 2"/>
    <property type="match status" value="1"/>
</dbReference>